<sequence>MKKPVAGRLEKGIGGIWLCFCGLRKNVKSVAMNKTEKDPGKPARVWNELYDKPEYVFGTAPNDYLVSKRDYLKRGQKVLLVADGEGRNSVWCAQQGMDVDAFDLSVKAVEKAEKLADEKGVTVHYFVSGIDDWNWKTGQYDAVIVIFAQFATPAMRARLFANCIRTLKPGGILILQGYTPKQLEFKTGGPPHVEHLYTEDMLRDYFGTMDILELESYEAFISEGARHTGMSALTGMVARKTDK</sequence>
<evidence type="ECO:0000313" key="3">
    <source>
        <dbReference type="EMBL" id="EEO28238.2"/>
    </source>
</evidence>
<dbReference type="PANTHER" id="PTHR43861:SF3">
    <property type="entry name" value="PUTATIVE (AFU_ORTHOLOGUE AFUA_2G14390)-RELATED"/>
    <property type="match status" value="1"/>
</dbReference>
<name>C3X4V2_9BURK</name>
<protein>
    <recommendedName>
        <fullName evidence="2">Methyltransferase domain-containing protein</fullName>
    </recommendedName>
</protein>
<accession>C3X4V2</accession>
<proteinExistence type="predicted"/>
<dbReference type="InterPro" id="IPR041698">
    <property type="entry name" value="Methyltransf_25"/>
</dbReference>
<keyword evidence="4" id="KW-1185">Reference proteome</keyword>
<reference evidence="3" key="1">
    <citation type="submission" date="2011-10" db="EMBL/GenBank/DDBJ databases">
        <title>The Genome Sequence of Oxalobacter formigenes HOxBLS.</title>
        <authorList>
            <consortium name="The Broad Institute Genome Sequencing Platform"/>
            <person name="Earl A."/>
            <person name="Ward D."/>
            <person name="Feldgarden M."/>
            <person name="Gevers D."/>
            <person name="Allison M.J."/>
            <person name="Humphrey S."/>
            <person name="Young S.K."/>
            <person name="Zeng Q."/>
            <person name="Gargeya S."/>
            <person name="Fitzgerald M."/>
            <person name="Haas B."/>
            <person name="Abouelleil A."/>
            <person name="Alvarado L."/>
            <person name="Arachchi H.M."/>
            <person name="Berlin A."/>
            <person name="Brown A."/>
            <person name="Chapman S.B."/>
            <person name="Chen Z."/>
            <person name="Dunbar C."/>
            <person name="Freedman E."/>
            <person name="Gearin G."/>
            <person name="Goldberg J."/>
            <person name="Griggs A."/>
            <person name="Gujja S."/>
            <person name="Heiman D."/>
            <person name="Howarth C."/>
            <person name="Larson L."/>
            <person name="Lui A."/>
            <person name="MacDonald P.J.P."/>
            <person name="Montmayeur A."/>
            <person name="Murphy C."/>
            <person name="Neiman D."/>
            <person name="Pearson M."/>
            <person name="Priest M."/>
            <person name="Roberts A."/>
            <person name="Saif S."/>
            <person name="Shea T."/>
            <person name="Shenoy N."/>
            <person name="Sisk P."/>
            <person name="Stolte C."/>
            <person name="Sykes S."/>
            <person name="Wortman J."/>
            <person name="Nusbaum C."/>
            <person name="Birren B."/>
        </authorList>
    </citation>
    <scope>NUCLEOTIDE SEQUENCE [LARGE SCALE GENOMIC DNA]</scope>
    <source>
        <strain evidence="3">HOxBLS</strain>
    </source>
</reference>
<comment type="caution">
    <text evidence="3">The sequence shown here is derived from an EMBL/GenBank/DDBJ whole genome shotgun (WGS) entry which is preliminary data.</text>
</comment>
<dbReference type="CDD" id="cd02440">
    <property type="entry name" value="AdoMet_MTases"/>
    <property type="match status" value="1"/>
</dbReference>
<dbReference type="AlphaFoldDB" id="C3X4V2"/>
<evidence type="ECO:0000313" key="4">
    <source>
        <dbReference type="Proteomes" id="UP000003973"/>
    </source>
</evidence>
<dbReference type="Gene3D" id="3.40.50.150">
    <property type="entry name" value="Vaccinia Virus protein VP39"/>
    <property type="match status" value="1"/>
</dbReference>
<evidence type="ECO:0000259" key="2">
    <source>
        <dbReference type="Pfam" id="PF13649"/>
    </source>
</evidence>
<dbReference type="Pfam" id="PF13649">
    <property type="entry name" value="Methyltransf_25"/>
    <property type="match status" value="1"/>
</dbReference>
<dbReference type="Proteomes" id="UP000003973">
    <property type="component" value="Unassembled WGS sequence"/>
</dbReference>
<dbReference type="eggNOG" id="COG2265">
    <property type="taxonomic scope" value="Bacteria"/>
</dbReference>
<feature type="domain" description="Methyltransferase" evidence="2">
    <location>
        <begin position="78"/>
        <end position="171"/>
    </location>
</feature>
<keyword evidence="1" id="KW-0808">Transferase</keyword>
<dbReference type="GO" id="GO:0016740">
    <property type="term" value="F:transferase activity"/>
    <property type="evidence" value="ECO:0007669"/>
    <property type="project" value="UniProtKB-KW"/>
</dbReference>
<organism evidence="3 4">
    <name type="scientific">Oxalobacter paraformigenes</name>
    <dbReference type="NCBI Taxonomy" id="556268"/>
    <lineage>
        <taxon>Bacteria</taxon>
        <taxon>Pseudomonadati</taxon>
        <taxon>Pseudomonadota</taxon>
        <taxon>Betaproteobacteria</taxon>
        <taxon>Burkholderiales</taxon>
        <taxon>Oxalobacteraceae</taxon>
        <taxon>Oxalobacter</taxon>
    </lineage>
</organism>
<dbReference type="EMBL" id="ACDP02000006">
    <property type="protein sequence ID" value="EEO28238.2"/>
    <property type="molecule type" value="Genomic_DNA"/>
</dbReference>
<dbReference type="InterPro" id="IPR029063">
    <property type="entry name" value="SAM-dependent_MTases_sf"/>
</dbReference>
<dbReference type="SUPFAM" id="SSF53335">
    <property type="entry name" value="S-adenosyl-L-methionine-dependent methyltransferases"/>
    <property type="match status" value="1"/>
</dbReference>
<gene>
    <name evidence="3" type="ORF">OFAG_01391</name>
</gene>
<dbReference type="HOGENOM" id="CLU_056435_5_1_4"/>
<evidence type="ECO:0000256" key="1">
    <source>
        <dbReference type="ARBA" id="ARBA00022679"/>
    </source>
</evidence>
<dbReference type="PANTHER" id="PTHR43861">
    <property type="entry name" value="TRANS-ACONITATE 2-METHYLTRANSFERASE-RELATED"/>
    <property type="match status" value="1"/>
</dbReference>